<dbReference type="RefSeq" id="WP_077412183.1">
    <property type="nucleotide sequence ID" value="NZ_JBHRTS010000003.1"/>
</dbReference>
<comment type="caution">
    <text evidence="2">The sequence shown here is derived from an EMBL/GenBank/DDBJ whole genome shotgun (WGS) entry which is preliminary data.</text>
</comment>
<reference evidence="3" key="1">
    <citation type="journal article" date="2019" name="Int. J. Syst. Evol. Microbiol.">
        <title>The Global Catalogue of Microorganisms (GCM) 10K type strain sequencing project: providing services to taxonomists for standard genome sequencing and annotation.</title>
        <authorList>
            <consortium name="The Broad Institute Genomics Platform"/>
            <consortium name="The Broad Institute Genome Sequencing Center for Infectious Disease"/>
            <person name="Wu L."/>
            <person name="Ma J."/>
        </authorList>
    </citation>
    <scope>NUCLEOTIDE SEQUENCE [LARGE SCALE GENOMIC DNA]</scope>
    <source>
        <strain evidence="3">KCTC 42953</strain>
    </source>
</reference>
<protein>
    <submittedName>
        <fullName evidence="2">Uncharacterized protein</fullName>
    </submittedName>
</protein>
<organism evidence="2 3">
    <name type="scientific">Marinicella sediminis</name>
    <dbReference type="NCBI Taxonomy" id="1792834"/>
    <lineage>
        <taxon>Bacteria</taxon>
        <taxon>Pseudomonadati</taxon>
        <taxon>Pseudomonadota</taxon>
        <taxon>Gammaproteobacteria</taxon>
        <taxon>Lysobacterales</taxon>
        <taxon>Marinicellaceae</taxon>
        <taxon>Marinicella</taxon>
    </lineage>
</organism>
<proteinExistence type="predicted"/>
<evidence type="ECO:0000313" key="3">
    <source>
        <dbReference type="Proteomes" id="UP001595533"/>
    </source>
</evidence>
<dbReference type="EMBL" id="JBHRTS010000003">
    <property type="protein sequence ID" value="MFC3193940.1"/>
    <property type="molecule type" value="Genomic_DNA"/>
</dbReference>
<evidence type="ECO:0000256" key="1">
    <source>
        <dbReference type="SAM" id="MobiDB-lite"/>
    </source>
</evidence>
<dbReference type="Proteomes" id="UP001595533">
    <property type="component" value="Unassembled WGS sequence"/>
</dbReference>
<keyword evidence="3" id="KW-1185">Reference proteome</keyword>
<name>A0ABV7J726_9GAMM</name>
<evidence type="ECO:0000313" key="2">
    <source>
        <dbReference type="EMBL" id="MFC3193940.1"/>
    </source>
</evidence>
<feature type="region of interest" description="Disordered" evidence="1">
    <location>
        <begin position="123"/>
        <end position="144"/>
    </location>
</feature>
<sequence>MIRILKFTKRGSNETSDLNGRDISYTSDPFGYRPSATCAVNYLNIDAQATVLTLQAAGSDAASDEGAALLHLPMPYTYYNQQLNDVVISSNGYLAFAADLSVENGADFSNDCLFPSIPDNQPQSQTRIMPFHDDLQAGDNGRIQ</sequence>
<accession>A0ABV7J726</accession>
<gene>
    <name evidence="2" type="ORF">ACFODZ_06780</name>
</gene>